<reference evidence="2" key="1">
    <citation type="journal article" date="2019" name="Int. J. Syst. Evol. Microbiol.">
        <title>The Global Catalogue of Microorganisms (GCM) 10K type strain sequencing project: providing services to taxonomists for standard genome sequencing and annotation.</title>
        <authorList>
            <consortium name="The Broad Institute Genomics Platform"/>
            <consortium name="The Broad Institute Genome Sequencing Center for Infectious Disease"/>
            <person name="Wu L."/>
            <person name="Ma J."/>
        </authorList>
    </citation>
    <scope>NUCLEOTIDE SEQUENCE [LARGE SCALE GENOMIC DNA]</scope>
    <source>
        <strain evidence="2">TISTR 1827</strain>
    </source>
</reference>
<dbReference type="RefSeq" id="WP_379275955.1">
    <property type="nucleotide sequence ID" value="NZ_JBHUGT010000023.1"/>
</dbReference>
<dbReference type="EMBL" id="JBHUMY010000023">
    <property type="protein sequence ID" value="MFD2662138.1"/>
    <property type="molecule type" value="Genomic_DNA"/>
</dbReference>
<sequence>MPKPVWHSKALTLIGKPVGMSMADGTGVSGILCNVEKEQVVIMQYLYHSQFASKRYPFQSVRDIYPFPGCTPPASQAR</sequence>
<protein>
    <submittedName>
        <fullName evidence="1">Uncharacterized protein</fullName>
    </submittedName>
</protein>
<keyword evidence="2" id="KW-1185">Reference proteome</keyword>
<comment type="caution">
    <text evidence="1">The sequence shown here is derived from an EMBL/GenBank/DDBJ whole genome shotgun (WGS) entry which is preliminary data.</text>
</comment>
<gene>
    <name evidence="1" type="ORF">ACFSW5_17925</name>
</gene>
<organism evidence="1 2">
    <name type="scientific">Paenibacillus thailandensis</name>
    <dbReference type="NCBI Taxonomy" id="393250"/>
    <lineage>
        <taxon>Bacteria</taxon>
        <taxon>Bacillati</taxon>
        <taxon>Bacillota</taxon>
        <taxon>Bacilli</taxon>
        <taxon>Bacillales</taxon>
        <taxon>Paenibacillaceae</taxon>
        <taxon>Paenibacillus</taxon>
    </lineage>
</organism>
<name>A0ABW5R2W6_9BACL</name>
<evidence type="ECO:0000313" key="2">
    <source>
        <dbReference type="Proteomes" id="UP001597493"/>
    </source>
</evidence>
<proteinExistence type="predicted"/>
<evidence type="ECO:0000313" key="1">
    <source>
        <dbReference type="EMBL" id="MFD2662138.1"/>
    </source>
</evidence>
<accession>A0ABW5R2W6</accession>
<dbReference type="Proteomes" id="UP001597493">
    <property type="component" value="Unassembled WGS sequence"/>
</dbReference>